<gene>
    <name evidence="2" type="ORF">HMPREF9004_1231</name>
</gene>
<dbReference type="HOGENOM" id="CLU_076522_0_0_11"/>
<dbReference type="STRING" id="888050.HMPREF9004_1231"/>
<dbReference type="AlphaFoldDB" id="N6WCJ9"/>
<accession>N6WCJ9</accession>
<keyword evidence="1" id="KW-0472">Membrane</keyword>
<sequence length="228" mass="24420">MRRLGGGRAPKRRKQNLWPRRIITGLGLILILALVVWAVLFIIGFMTTQPKVDESQSALAKTGEFIQSGTERIELRNSDEVTKDGVVTREEGVMIPGCIAKDLSFSATATQTRVGSGENLALTMVNIGRTACFTSLGRVDLAIRSGDQLIYDSARCASRDEEATPLLLSPGDPWSSSLAWDGRVYVQGCSTPEGGAPLASEGTYRAQLSFAGVPVTSELVFTVIEAAG</sequence>
<comment type="caution">
    <text evidence="2">The sequence shown here is derived from an EMBL/GenBank/DDBJ whole genome shotgun (WGS) entry which is preliminary data.</text>
</comment>
<dbReference type="RefSeq" id="WP_005963400.1">
    <property type="nucleotide sequence ID" value="NZ_CP040505.1"/>
</dbReference>
<dbReference type="eggNOG" id="ENOG503304R">
    <property type="taxonomic scope" value="Bacteria"/>
</dbReference>
<dbReference type="EMBL" id="AQHZ01000021">
    <property type="protein sequence ID" value="ENO17959.1"/>
    <property type="molecule type" value="Genomic_DNA"/>
</dbReference>
<dbReference type="Proteomes" id="UP000013015">
    <property type="component" value="Unassembled WGS sequence"/>
</dbReference>
<proteinExistence type="predicted"/>
<keyword evidence="1" id="KW-1133">Transmembrane helix</keyword>
<dbReference type="PATRIC" id="fig|888050.3.peg.1172"/>
<keyword evidence="1" id="KW-0812">Transmembrane</keyword>
<evidence type="ECO:0000313" key="2">
    <source>
        <dbReference type="EMBL" id="ENO17959.1"/>
    </source>
</evidence>
<keyword evidence="3" id="KW-1185">Reference proteome</keyword>
<reference evidence="2 3" key="1">
    <citation type="submission" date="2013-03" db="EMBL/GenBank/DDBJ databases">
        <title>Reference genome for the Human Microbiome Project.</title>
        <authorList>
            <person name="Aqrawi P."/>
            <person name="Ayvaz T."/>
            <person name="Bess C."/>
            <person name="Blankenburg K."/>
            <person name="Coyle M."/>
            <person name="Deng J."/>
            <person name="Forbes L."/>
            <person name="Fowler G."/>
            <person name="Francisco L."/>
            <person name="Fu Q."/>
            <person name="Gibbs R."/>
            <person name="Gross S."/>
            <person name="Gubbala S."/>
            <person name="Hale W."/>
            <person name="Hemphill L."/>
            <person name="Highlander S."/>
            <person name="Hirani K."/>
            <person name="Jackson L."/>
            <person name="Jakkamsetti A."/>
            <person name="Javaid M."/>
            <person name="Jayaseelan J.C."/>
            <person name="Jiang H."/>
            <person name="Joshi V."/>
            <person name="Korchina V."/>
            <person name="Kovar C."/>
            <person name="Lara F."/>
            <person name="Lee S."/>
            <person name="Liu Y."/>
            <person name="Mata R."/>
            <person name="Mathew T."/>
            <person name="Munidasa M."/>
            <person name="Muzny D."/>
            <person name="Nazareth L."/>
            <person name="Ngo R."/>
            <person name="Nguyen L."/>
            <person name="Nguyen N."/>
            <person name="Okwuonu G."/>
            <person name="Ongeri F."/>
            <person name="Palculict T."/>
            <person name="Patil S."/>
            <person name="Petrosino J."/>
            <person name="Pham C."/>
            <person name="Pham P."/>
            <person name="Pu L.-L."/>
            <person name="Qin X."/>
            <person name="Qu J."/>
            <person name="Reid J."/>
            <person name="Ross M."/>
            <person name="Ruth R."/>
            <person name="Saada N."/>
            <person name="San Lucas F."/>
            <person name="Santibanez J."/>
            <person name="Shang Y."/>
            <person name="Simmons D."/>
            <person name="Song X.-Z."/>
            <person name="Tang L.-Y."/>
            <person name="Thornton R."/>
            <person name="Warren J."/>
            <person name="Weissenberger G."/>
            <person name="Wilczek-Boney K."/>
            <person name="Worley K."/>
            <person name="Youmans B."/>
            <person name="Zhang J."/>
            <person name="Zhang L."/>
            <person name="Zhao Z."/>
            <person name="Zhou C."/>
            <person name="Zhu D."/>
            <person name="Zhu Y."/>
        </authorList>
    </citation>
    <scope>NUCLEOTIDE SEQUENCE [LARGE SCALE GENOMIC DNA]</scope>
    <source>
        <strain evidence="2 3">F0333</strain>
    </source>
</reference>
<organism evidence="2 3">
    <name type="scientific">Schaalia cardiffensis F0333</name>
    <dbReference type="NCBI Taxonomy" id="888050"/>
    <lineage>
        <taxon>Bacteria</taxon>
        <taxon>Bacillati</taxon>
        <taxon>Actinomycetota</taxon>
        <taxon>Actinomycetes</taxon>
        <taxon>Actinomycetales</taxon>
        <taxon>Actinomycetaceae</taxon>
        <taxon>Schaalia</taxon>
    </lineage>
</organism>
<protein>
    <submittedName>
        <fullName evidence="2">Uncharacterized protein</fullName>
    </submittedName>
</protein>
<name>N6WCJ9_9ACTO</name>
<feature type="transmembrane region" description="Helical" evidence="1">
    <location>
        <begin position="21"/>
        <end position="46"/>
    </location>
</feature>
<dbReference type="OrthoDB" id="3260643at2"/>
<evidence type="ECO:0000313" key="3">
    <source>
        <dbReference type="Proteomes" id="UP000013015"/>
    </source>
</evidence>
<evidence type="ECO:0000256" key="1">
    <source>
        <dbReference type="SAM" id="Phobius"/>
    </source>
</evidence>